<comment type="function">
    <text evidence="3">Catalyzes the conversion of 3-deoxy-D-arabino-heptulosonate 7-phosphate (DAHP) to dehydroquinate (DHQ).</text>
</comment>
<sequence>MEAITSINYNVHFNLDAYTALNNYLKETSYSKIFILVDTNTHVCCLPNFMGAIEGNYPFEIIEIEQGEINKTIETCAAVWSAISELEGDRKSLIINLGGGVVTDLGGFVAATYMRGIDFINVPTTLLSMVDASVGGKTGVDLGSLKNQVGVFCTPKMVLVITDFLKTLPANEMRSGMAEMLKHGLIADEEYWNEFKNLENLNLNDLDRLIYASVVIKNTVVKADLKEQNLRKILNFGHTLGHAVESYFLNSETRATLLHGEAIAIGMILAAHLSFQALGFPIEKAKEIKSVITTYFEKVSISEEELEHIITLMKHDKKNSFGNVNFVLLKDIAQPEIDINVSKKMIFKSLEFYKK</sequence>
<dbReference type="InterPro" id="IPR030963">
    <property type="entry name" value="DHQ_synth_fam"/>
</dbReference>
<dbReference type="RefSeq" id="WP_281765154.1">
    <property type="nucleotide sequence ID" value="NZ_BRVO01000002.1"/>
</dbReference>
<evidence type="ECO:0000259" key="12">
    <source>
        <dbReference type="Pfam" id="PF24621"/>
    </source>
</evidence>
<evidence type="ECO:0000256" key="3">
    <source>
        <dbReference type="ARBA" id="ARBA00003485"/>
    </source>
</evidence>
<keyword evidence="5" id="KW-0547">Nucleotide-binding</keyword>
<proteinExistence type="predicted"/>
<evidence type="ECO:0000256" key="1">
    <source>
        <dbReference type="ARBA" id="ARBA00001911"/>
    </source>
</evidence>
<evidence type="ECO:0000256" key="9">
    <source>
        <dbReference type="ARBA" id="ARBA00023285"/>
    </source>
</evidence>
<dbReference type="EMBL" id="BRVO01000002">
    <property type="protein sequence ID" value="GLB49522.1"/>
    <property type="molecule type" value="Genomic_DNA"/>
</dbReference>
<dbReference type="EC" id="4.2.3.4" evidence="10"/>
<dbReference type="Gene3D" id="1.20.1090.10">
    <property type="entry name" value="Dehydroquinate synthase-like - alpha domain"/>
    <property type="match status" value="1"/>
</dbReference>
<accession>A0ABQ5MJL4</accession>
<dbReference type="InterPro" id="IPR030960">
    <property type="entry name" value="DHQS/DOIS_N"/>
</dbReference>
<feature type="domain" description="3-dehydroquinate synthase C-terminal" evidence="12">
    <location>
        <begin position="176"/>
        <end position="319"/>
    </location>
</feature>
<dbReference type="Proteomes" id="UP001143543">
    <property type="component" value="Unassembled WGS sequence"/>
</dbReference>
<evidence type="ECO:0000259" key="11">
    <source>
        <dbReference type="Pfam" id="PF01761"/>
    </source>
</evidence>
<dbReference type="PANTHER" id="PTHR43622">
    <property type="entry name" value="3-DEHYDROQUINATE SYNTHASE"/>
    <property type="match status" value="1"/>
</dbReference>
<keyword evidence="7" id="KW-0520">NAD</keyword>
<keyword evidence="14" id="KW-1185">Reference proteome</keyword>
<evidence type="ECO:0000256" key="10">
    <source>
        <dbReference type="NCBIfam" id="TIGR01357"/>
    </source>
</evidence>
<keyword evidence="6" id="KW-0862">Zinc</keyword>
<comment type="caution">
    <text evidence="13">The sequence shown here is derived from an EMBL/GenBank/DDBJ whole genome shotgun (WGS) entry which is preliminary data.</text>
</comment>
<evidence type="ECO:0000313" key="14">
    <source>
        <dbReference type="Proteomes" id="UP001143543"/>
    </source>
</evidence>
<evidence type="ECO:0000256" key="7">
    <source>
        <dbReference type="ARBA" id="ARBA00023027"/>
    </source>
</evidence>
<evidence type="ECO:0000313" key="13">
    <source>
        <dbReference type="EMBL" id="GLB49522.1"/>
    </source>
</evidence>
<dbReference type="PANTHER" id="PTHR43622:SF1">
    <property type="entry name" value="3-DEHYDROQUINATE SYNTHASE"/>
    <property type="match status" value="1"/>
</dbReference>
<keyword evidence="4" id="KW-0479">Metal-binding</keyword>
<evidence type="ECO:0000256" key="4">
    <source>
        <dbReference type="ARBA" id="ARBA00022723"/>
    </source>
</evidence>
<dbReference type="Pfam" id="PF01761">
    <property type="entry name" value="DHQ_synthase"/>
    <property type="match status" value="1"/>
</dbReference>
<reference evidence="13" key="1">
    <citation type="submission" date="2022-07" db="EMBL/GenBank/DDBJ databases">
        <title>Taxonomy of Novel Oxalotrophic and Methylotrophic Bacteria.</title>
        <authorList>
            <person name="Sahin N."/>
            <person name="Tani A."/>
        </authorList>
    </citation>
    <scope>NUCLEOTIDE SEQUENCE</scope>
    <source>
        <strain evidence="13">Y10</strain>
    </source>
</reference>
<feature type="domain" description="3-dehydroquinate synthase N-terminal" evidence="11">
    <location>
        <begin position="62"/>
        <end position="174"/>
    </location>
</feature>
<name>A0ABQ5MJL4_9FLAO</name>
<dbReference type="InterPro" id="IPR056179">
    <property type="entry name" value="DHQS_C"/>
</dbReference>
<dbReference type="Pfam" id="PF24621">
    <property type="entry name" value="DHQS_C"/>
    <property type="match status" value="1"/>
</dbReference>
<dbReference type="Gene3D" id="3.40.50.1970">
    <property type="match status" value="1"/>
</dbReference>
<dbReference type="InterPro" id="IPR016037">
    <property type="entry name" value="DHQ_synth_AroB"/>
</dbReference>
<dbReference type="NCBIfam" id="TIGR01357">
    <property type="entry name" value="aroB"/>
    <property type="match status" value="1"/>
</dbReference>
<organism evidence="13 14">
    <name type="scientific">Neptunitalea lumnitzerae</name>
    <dbReference type="NCBI Taxonomy" id="2965509"/>
    <lineage>
        <taxon>Bacteria</taxon>
        <taxon>Pseudomonadati</taxon>
        <taxon>Bacteroidota</taxon>
        <taxon>Flavobacteriia</taxon>
        <taxon>Flavobacteriales</taxon>
        <taxon>Flavobacteriaceae</taxon>
        <taxon>Neptunitalea</taxon>
    </lineage>
</organism>
<evidence type="ECO:0000256" key="6">
    <source>
        <dbReference type="ARBA" id="ARBA00022833"/>
    </source>
</evidence>
<comment type="cofactor">
    <cofactor evidence="1">
        <name>NAD(+)</name>
        <dbReference type="ChEBI" id="CHEBI:57540"/>
    </cofactor>
</comment>
<dbReference type="CDD" id="cd08195">
    <property type="entry name" value="DHQS"/>
    <property type="match status" value="1"/>
</dbReference>
<keyword evidence="9" id="KW-0170">Cobalt</keyword>
<dbReference type="PIRSF" id="PIRSF001455">
    <property type="entry name" value="DHQ_synth"/>
    <property type="match status" value="1"/>
</dbReference>
<protein>
    <recommendedName>
        <fullName evidence="10">3-dehydroquinate synthase</fullName>
        <ecNumber evidence="10">4.2.3.4</ecNumber>
    </recommendedName>
</protein>
<comment type="cofactor">
    <cofactor evidence="2">
        <name>Co(2+)</name>
        <dbReference type="ChEBI" id="CHEBI:48828"/>
    </cofactor>
</comment>
<evidence type="ECO:0000256" key="5">
    <source>
        <dbReference type="ARBA" id="ARBA00022741"/>
    </source>
</evidence>
<dbReference type="InterPro" id="IPR050071">
    <property type="entry name" value="Dehydroquinate_synthase"/>
</dbReference>
<evidence type="ECO:0000256" key="2">
    <source>
        <dbReference type="ARBA" id="ARBA00001941"/>
    </source>
</evidence>
<dbReference type="SUPFAM" id="SSF56796">
    <property type="entry name" value="Dehydroquinate synthase-like"/>
    <property type="match status" value="1"/>
</dbReference>
<evidence type="ECO:0000256" key="8">
    <source>
        <dbReference type="ARBA" id="ARBA00023239"/>
    </source>
</evidence>
<keyword evidence="8" id="KW-0456">Lyase</keyword>
<gene>
    <name evidence="13" type="primary">aroB</name>
    <name evidence="13" type="ORF">Y10_18900</name>
</gene>